<reference evidence="2 3" key="1">
    <citation type="journal article" date="2024" name="IMA Fungus">
        <title>IMA Genome - F19 : A genome assembly and annotation guide to empower mycologists, including annotated draft genome sequences of Ceratocystis pirilliformis, Diaporthe australafricana, Fusarium ophioides, Paecilomyces lecythidis, and Sporothrix stenoceras.</title>
        <authorList>
            <person name="Aylward J."/>
            <person name="Wilson A.M."/>
            <person name="Visagie C.M."/>
            <person name="Spraker J."/>
            <person name="Barnes I."/>
            <person name="Buitendag C."/>
            <person name="Ceriani C."/>
            <person name="Del Mar Angel L."/>
            <person name="du Plessis D."/>
            <person name="Fuchs T."/>
            <person name="Gasser K."/>
            <person name="Kramer D."/>
            <person name="Li W."/>
            <person name="Munsamy K."/>
            <person name="Piso A."/>
            <person name="Price J.L."/>
            <person name="Sonnekus B."/>
            <person name="Thomas C."/>
            <person name="van der Nest A."/>
            <person name="van Dijk A."/>
            <person name="van Heerden A."/>
            <person name="van Vuuren N."/>
            <person name="Yilmaz N."/>
            <person name="Duong T.A."/>
            <person name="van der Merwe N.A."/>
            <person name="Wingfield M.J."/>
            <person name="Wingfield B.D."/>
        </authorList>
    </citation>
    <scope>NUCLEOTIDE SEQUENCE [LARGE SCALE GENOMIC DNA]</scope>
    <source>
        <strain evidence="2 3">CMW 5346</strain>
    </source>
</reference>
<feature type="region of interest" description="Disordered" evidence="1">
    <location>
        <begin position="80"/>
        <end position="107"/>
    </location>
</feature>
<dbReference type="Pfam" id="PF05176">
    <property type="entry name" value="ATP-synt_10"/>
    <property type="match status" value="1"/>
</dbReference>
<evidence type="ECO:0000313" key="2">
    <source>
        <dbReference type="EMBL" id="KAL1891883.1"/>
    </source>
</evidence>
<gene>
    <name evidence="2" type="primary">ATP10</name>
    <name evidence="2" type="ORF">Sste5346_007429</name>
</gene>
<dbReference type="PANTHER" id="PTHR28106:SF1">
    <property type="entry name" value="MITOCHONDRIAL ATPASE COMPLEX SUBUNIT ATP10"/>
    <property type="match status" value="1"/>
</dbReference>
<organism evidence="2 3">
    <name type="scientific">Sporothrix stenoceras</name>
    <dbReference type="NCBI Taxonomy" id="5173"/>
    <lineage>
        <taxon>Eukaryota</taxon>
        <taxon>Fungi</taxon>
        <taxon>Dikarya</taxon>
        <taxon>Ascomycota</taxon>
        <taxon>Pezizomycotina</taxon>
        <taxon>Sordariomycetes</taxon>
        <taxon>Sordariomycetidae</taxon>
        <taxon>Ophiostomatales</taxon>
        <taxon>Ophiostomataceae</taxon>
        <taxon>Sporothrix</taxon>
    </lineage>
</organism>
<proteinExistence type="predicted"/>
<evidence type="ECO:0000256" key="1">
    <source>
        <dbReference type="SAM" id="MobiDB-lite"/>
    </source>
</evidence>
<name>A0ABR3YVT8_9PEZI</name>
<dbReference type="Proteomes" id="UP001583186">
    <property type="component" value="Unassembled WGS sequence"/>
</dbReference>
<protein>
    <submittedName>
        <fullName evidence="2">Mitochondrial ATPase complex subunit atp10</fullName>
    </submittedName>
</protein>
<dbReference type="PANTHER" id="PTHR28106">
    <property type="entry name" value="MITOCHONDRIAL ATPASE COMPLEX SUBUNIT ATP10"/>
    <property type="match status" value="1"/>
</dbReference>
<dbReference type="EMBL" id="JAWCUI010000049">
    <property type="protein sequence ID" value="KAL1891883.1"/>
    <property type="molecule type" value="Genomic_DNA"/>
</dbReference>
<evidence type="ECO:0000313" key="3">
    <source>
        <dbReference type="Proteomes" id="UP001583186"/>
    </source>
</evidence>
<dbReference type="InterPro" id="IPR007849">
    <property type="entry name" value="ATP10"/>
</dbReference>
<comment type="caution">
    <text evidence="2">The sequence shown here is derived from an EMBL/GenBank/DDBJ whole genome shotgun (WGS) entry which is preliminary data.</text>
</comment>
<sequence>MATQRISVAAFPRRKAIGALWTSPSSISSISSISTPAVMTSCILCQWRSFSATAHVRADTKPMTHSKPKAAAGTPAIKTEAPAEGEEAPAPPPKVNALPNAPRSYGKRTDDFTPTPLPRPIGMPAPPNAGENSGIDARSLQQKRDDFVNYEKHLERRKELKNKIVKPYFRDWTNLQFQEGKTFIAPPRLFRSDVSLYFPNLVGQPLLSADKARSNNTQVDTTPIFESSAATVVAFFSSMWAENQVKTFISPEENPELAEVLAANSGPGKAQLVQINYEDNSVRAWLVRRFRGSLRKRVEERNRERYLLVRQGVNDDIRENIGLLNSKVGYIYLLDQHCRIRWAGSGNSLPEERQSLAKGVQRLLAEAKA</sequence>
<keyword evidence="3" id="KW-1185">Reference proteome</keyword>
<accession>A0ABR3YVT8</accession>